<dbReference type="EMBL" id="CAADHB010000184">
    <property type="protein sequence ID" value="VFK80957.1"/>
    <property type="molecule type" value="Genomic_DNA"/>
</dbReference>
<dbReference type="Pfam" id="PF06980">
    <property type="entry name" value="DUF1302"/>
    <property type="match status" value="1"/>
</dbReference>
<proteinExistence type="predicted"/>
<dbReference type="InterPro" id="IPR010727">
    <property type="entry name" value="DUF1302"/>
</dbReference>
<dbReference type="AlphaFoldDB" id="A0A451BRU2"/>
<sequence>MSKKYHAWGRPFVCGGALSFFMMAPVCGQAIEFGGDVVSGNIDSTVSLGTISRVQDRDSATVCQANGGTAYSCNFDDGNLNYDTGIVSQVAKIVSDIELDHKSGNMGAFFRVRAYMDTRNNDNTDTKRTDLSDRGVKLIGKDLDVLDAYGWLRFDVADRPAEFRFGKHVLNWGESTFIPGGISAINPVDMAALRTPGSEIREALLPVNMLSASMHATDDLSVEGFYQLEWDKVVMEPAGSYFSANDVVSDGGDTLYLGWGNPLIRDDIGTLGLTPGQHYISRAADRKAGDGGQWGVALRHLAEGLNDTEFGVYYMNYHSRTGVMSGTLVGGVVPNYFFEYPEDIRQLGLSFNTSVGKWALQGEYSYKNDAPLQIDDIEIVLATLGQPSQVTPSGPYIQGYIKRDASQMQATMSRVFGNVMGANEFTFAGEAAITHLHDMPDKNVLRLEGPGTTASGNPLHRYHPVLNPNGSPIVESADHFPDATSWGYRLSGQWTYNDVFKGVNLLPHAAFQHDVQGVSPTFNFLEGRKATTVGVTATYQEEWAANISYTSFFGAGRYNLLNDRDYVQASVKYSF</sequence>
<evidence type="ECO:0000313" key="1">
    <source>
        <dbReference type="EMBL" id="VFK80957.1"/>
    </source>
</evidence>
<reference evidence="1" key="1">
    <citation type="submission" date="2019-02" db="EMBL/GenBank/DDBJ databases">
        <authorList>
            <person name="Gruber-Vodicka R. H."/>
            <person name="Seah K. B. B."/>
        </authorList>
    </citation>
    <scope>NUCLEOTIDE SEQUENCE</scope>
    <source>
        <strain evidence="1">BECK_S127</strain>
    </source>
</reference>
<accession>A0A451BRU2</accession>
<evidence type="ECO:0008006" key="2">
    <source>
        <dbReference type="Google" id="ProtNLM"/>
    </source>
</evidence>
<protein>
    <recommendedName>
        <fullName evidence="2">DUF1302 domain-containing protein</fullName>
    </recommendedName>
</protein>
<organism evidence="1">
    <name type="scientific">Candidatus Kentrum sp. SD</name>
    <dbReference type="NCBI Taxonomy" id="2126332"/>
    <lineage>
        <taxon>Bacteria</taxon>
        <taxon>Pseudomonadati</taxon>
        <taxon>Pseudomonadota</taxon>
        <taxon>Gammaproteobacteria</taxon>
        <taxon>Candidatus Kentrum</taxon>
    </lineage>
</organism>
<gene>
    <name evidence="1" type="ORF">BECKSD772D_GA0070982_11842</name>
</gene>
<name>A0A451BRU2_9GAMM</name>